<proteinExistence type="predicted"/>
<evidence type="ECO:0000313" key="1">
    <source>
        <dbReference type="EMBL" id="KYO26202.1"/>
    </source>
</evidence>
<dbReference type="Proteomes" id="UP000050525">
    <property type="component" value="Unassembled WGS sequence"/>
</dbReference>
<dbReference type="EMBL" id="AKHW03005656">
    <property type="protein sequence ID" value="KYO26202.1"/>
    <property type="molecule type" value="Genomic_DNA"/>
</dbReference>
<accession>A0A151MNU6</accession>
<protein>
    <submittedName>
        <fullName evidence="1">Uncharacterized protein</fullName>
    </submittedName>
</protein>
<name>A0A151MNU6_ALLMI</name>
<organism evidence="1 2">
    <name type="scientific">Alligator mississippiensis</name>
    <name type="common">American alligator</name>
    <dbReference type="NCBI Taxonomy" id="8496"/>
    <lineage>
        <taxon>Eukaryota</taxon>
        <taxon>Metazoa</taxon>
        <taxon>Chordata</taxon>
        <taxon>Craniata</taxon>
        <taxon>Vertebrata</taxon>
        <taxon>Euteleostomi</taxon>
        <taxon>Archelosauria</taxon>
        <taxon>Archosauria</taxon>
        <taxon>Crocodylia</taxon>
        <taxon>Alligatoridae</taxon>
        <taxon>Alligatorinae</taxon>
        <taxon>Alligator</taxon>
    </lineage>
</organism>
<reference evidence="1 2" key="1">
    <citation type="journal article" date="2012" name="Genome Biol.">
        <title>Sequencing three crocodilian genomes to illuminate the evolution of archosaurs and amniotes.</title>
        <authorList>
            <person name="St John J.A."/>
            <person name="Braun E.L."/>
            <person name="Isberg S.R."/>
            <person name="Miles L.G."/>
            <person name="Chong A.Y."/>
            <person name="Gongora J."/>
            <person name="Dalzell P."/>
            <person name="Moran C."/>
            <person name="Bed'hom B."/>
            <person name="Abzhanov A."/>
            <person name="Burgess S.C."/>
            <person name="Cooksey A.M."/>
            <person name="Castoe T.A."/>
            <person name="Crawford N.G."/>
            <person name="Densmore L.D."/>
            <person name="Drew J.C."/>
            <person name="Edwards S.V."/>
            <person name="Faircloth B.C."/>
            <person name="Fujita M.K."/>
            <person name="Greenwold M.J."/>
            <person name="Hoffmann F.G."/>
            <person name="Howard J.M."/>
            <person name="Iguchi T."/>
            <person name="Janes D.E."/>
            <person name="Khan S.Y."/>
            <person name="Kohno S."/>
            <person name="de Koning A.J."/>
            <person name="Lance S.L."/>
            <person name="McCarthy F.M."/>
            <person name="McCormack J.E."/>
            <person name="Merchant M.E."/>
            <person name="Peterson D.G."/>
            <person name="Pollock D.D."/>
            <person name="Pourmand N."/>
            <person name="Raney B.J."/>
            <person name="Roessler K.A."/>
            <person name="Sanford J.R."/>
            <person name="Sawyer R.H."/>
            <person name="Schmidt C.J."/>
            <person name="Triplett E.W."/>
            <person name="Tuberville T.D."/>
            <person name="Venegas-Anaya M."/>
            <person name="Howard J.T."/>
            <person name="Jarvis E.D."/>
            <person name="Guillette L.J.Jr."/>
            <person name="Glenn T.C."/>
            <person name="Green R.E."/>
            <person name="Ray D.A."/>
        </authorList>
    </citation>
    <scope>NUCLEOTIDE SEQUENCE [LARGE SCALE GENOMIC DNA]</scope>
    <source>
        <strain evidence="1">KSC_2009_1</strain>
    </source>
</reference>
<gene>
    <name evidence="1" type="ORF">Y1Q_0002010</name>
</gene>
<dbReference type="AlphaFoldDB" id="A0A151MNU6"/>
<comment type="caution">
    <text evidence="1">The sequence shown here is derived from an EMBL/GenBank/DDBJ whole genome shotgun (WGS) entry which is preliminary data.</text>
</comment>
<keyword evidence="2" id="KW-1185">Reference proteome</keyword>
<sequence>MLSSNSLWHSEPKERLIGLSGVGPTLQPIAEEQDVLPKRSVSGNDIVKARTKGTRVLIGWCSEKSQKFHLNSTCDRLHLSKALAIHNTSQFVNQYHLILGKNRARSSVLTVIKALAMA</sequence>
<evidence type="ECO:0000313" key="2">
    <source>
        <dbReference type="Proteomes" id="UP000050525"/>
    </source>
</evidence>